<dbReference type="Pfam" id="PF00069">
    <property type="entry name" value="Pkinase"/>
    <property type="match status" value="1"/>
</dbReference>
<dbReference type="SUPFAM" id="SSF48403">
    <property type="entry name" value="Ankyrin repeat"/>
    <property type="match status" value="1"/>
</dbReference>
<accession>A0AB40BRA8</accession>
<keyword evidence="8" id="KW-0833">Ubl conjugation pathway</keyword>
<sequence length="1653" mass="182495">MKVPCCSVCHTRYDESERVPLLLHCGHGFCKACLAHMFAASTDSAISCPRCRHPTTVGNSVHALRKNFSILSLLGSSPSFECDFADDEEEEDDEENDEYGGDYFGSRVRRRMSRLSNTSVSGCCSGDSSSPVDLSTHLDLKLLRRLGEGRRAGHETWAAVLSGGTNSGGEGREGKCRHQVAVKRVAITEEMDVVWMHSKLESLRRASMWCRNVCTFHGAKQIDNHICLVMDRYNSSILSEMQQNNGRLTLEQILRYGADIARGVAELHAAGIICMNLKPSNLLLDENCRAVVSDYGLPDILKKPLCRKARLVTEDTSSMMHSCMDCTMLSPHYTAPEAWEPVKKSSLNLFWDDAIGISKESDAWSFGCILVEMCTGSIPWSGLSSEEIYRTVVKARRLPPQYTGVVGGGIPRELWKMIGECLQFKAARRPTFSAMLAIFLRHLQEIPRSPPASPENDFTKIPTDATEPSPSSVLESLQDNPNALHHLVSEEDCNGVRELLAKAASGKSSGSGSLCSLLEAQNADGYTALHLACGRGSAELVEAILAYEEADVAILDKDGDPPIVLALAAGSPDCVRALINRSADVSSWMREGQSITHLCACSGHPKCMQELLLAGADPNAIDDDGESLLHKSIARRYTDCAIVILENGGSRSMGIRNPEHKTPLHLCIETWNVAVVRRWVEVASKEEIVKAIDIPGPAGTALCMAAGLKRNHEDEGRELVRILLAAGADPTAQDEHCRTALHTAAMVNDAELLRIILEAGVDVNIVNAQSTTPLHVALNRGADKCVGLLLSAGANCNMQDDDGDNAFHIAADAAKMIRECLKWIVVMLQYPYPDIEVRNHSRGWTLCDYLENLPREWISEELMEALAAKGVHLSPTVYVITDWVKFRRSIETPAHGWQGAKHTSIGFVQTIIDHNNLIVSFCTGEARVLTNEVCKVIPLNRGQHVQLKPDVTEPRFGWRGSSRDSIGTVLCVDDDGILRVGFPGASRGWRADPAEMERVEEFKVGDWVRIRPSLTAAVHGLESVTPGSVGIVYSIRPDSSLLLGICYLTHPWHCEPEEVEPVEPFKIGDQVCVKRSVAEPRYAWGGETHHSVGKIIDIDSDGLLMIDIPNRPTPWQADPSDMEKVEIFKVGDWVRVKASVPSPKYGWEDVSRNSIGVIHSLEDNGDMGVAFCFRSKAFSCSMADMEKVRPFELGEKIHVMSSISQPRLGWSNETAASIGTIARIDMDGTLNVRVAGKSSLWKVSPGDTERLSGFEVGDWVRLKPSLGNRPAYDWNSMGKDSIAVVHSIQDSGYLELAGCFRKGKLTTHYMDLEKVPCLRIGQHVHFRPGLVEPRWGWRDARPDSRGIIAGVHADGEVRVAFFGLSGLWKGDPADLEKEEMFEVGAWVRLKDNVSAWRSIKPWSIGIVHGMGYEGEVWDGTVHVAFCGEQERWVGPANHLEAVDRLLVGEKVKIKKFVKQPRFGWSGHNNSSIGTISSIDADGKLRIYSPAGSKAWNMDPAEVEKVEEEVNLYWRLGKGEASTITTPTYQWGDVTHASIGVVHKREDAELSVAFCFIERLWVCKVWEVEKVRPFKIGDKVGIKPGLVMPRWDWRMETYASKGEVVGVDANGKLRIKFRWREGRLWIGDPADIVLDDSGSATNNISEDWSSLGFC</sequence>
<protein>
    <recommendedName>
        <fullName evidence="3">RING-type E3 ubiquitin transferase</fullName>
        <ecNumber evidence="3">2.3.2.27</ecNumber>
    </recommendedName>
</protein>
<dbReference type="GeneID" id="120265567"/>
<dbReference type="PROSITE" id="PS50297">
    <property type="entry name" value="ANK_REP_REGION"/>
    <property type="match status" value="4"/>
</dbReference>
<evidence type="ECO:0000256" key="5">
    <source>
        <dbReference type="ARBA" id="ARBA00022723"/>
    </source>
</evidence>
<dbReference type="Pfam" id="PF12796">
    <property type="entry name" value="Ank_2"/>
    <property type="match status" value="3"/>
</dbReference>
<dbReference type="GO" id="GO:0006952">
    <property type="term" value="P:defense response"/>
    <property type="evidence" value="ECO:0007669"/>
    <property type="project" value="InterPro"/>
</dbReference>
<name>A0AB40BRA8_DIOCR</name>
<feature type="repeat" description="ANK" evidence="11">
    <location>
        <begin position="736"/>
        <end position="768"/>
    </location>
</feature>
<dbReference type="InterPro" id="IPR000719">
    <property type="entry name" value="Prot_kinase_dom"/>
</dbReference>
<organism evidence="16 17">
    <name type="scientific">Dioscorea cayennensis subsp. rotundata</name>
    <name type="common">White Guinea yam</name>
    <name type="synonym">Dioscorea rotundata</name>
    <dbReference type="NCBI Taxonomy" id="55577"/>
    <lineage>
        <taxon>Eukaryota</taxon>
        <taxon>Viridiplantae</taxon>
        <taxon>Streptophyta</taxon>
        <taxon>Embryophyta</taxon>
        <taxon>Tracheophyta</taxon>
        <taxon>Spermatophyta</taxon>
        <taxon>Magnoliopsida</taxon>
        <taxon>Liliopsida</taxon>
        <taxon>Dioscoreales</taxon>
        <taxon>Dioscoreaceae</taxon>
        <taxon>Dioscorea</taxon>
    </lineage>
</organism>
<dbReference type="PROSITE" id="PS00518">
    <property type="entry name" value="ZF_RING_1"/>
    <property type="match status" value="1"/>
</dbReference>
<proteinExistence type="predicted"/>
<dbReference type="InterPro" id="IPR011009">
    <property type="entry name" value="Kinase-like_dom_sf"/>
</dbReference>
<evidence type="ECO:0000256" key="12">
    <source>
        <dbReference type="PROSITE-ProRule" id="PRU00175"/>
    </source>
</evidence>
<evidence type="ECO:0000256" key="2">
    <source>
        <dbReference type="ARBA" id="ARBA00004906"/>
    </source>
</evidence>
<dbReference type="InterPro" id="IPR040847">
    <property type="entry name" value="SH3_15"/>
</dbReference>
<dbReference type="GO" id="GO:0004672">
    <property type="term" value="F:protein kinase activity"/>
    <property type="evidence" value="ECO:0007669"/>
    <property type="project" value="InterPro"/>
</dbReference>
<dbReference type="Gene3D" id="3.30.40.10">
    <property type="entry name" value="Zinc/RING finger domain, C3HC4 (zinc finger)"/>
    <property type="match status" value="1"/>
</dbReference>
<keyword evidence="6" id="KW-0677">Repeat</keyword>
<dbReference type="GO" id="GO:0005524">
    <property type="term" value="F:ATP binding"/>
    <property type="evidence" value="ECO:0007669"/>
    <property type="project" value="InterPro"/>
</dbReference>
<evidence type="ECO:0000259" key="14">
    <source>
        <dbReference type="PROSITE" id="PS50011"/>
    </source>
</evidence>
<keyword evidence="5" id="KW-0479">Metal-binding</keyword>
<dbReference type="GO" id="GO:0009788">
    <property type="term" value="P:negative regulation of abscisic acid-activated signaling pathway"/>
    <property type="evidence" value="ECO:0007669"/>
    <property type="project" value="TreeGrafter"/>
</dbReference>
<dbReference type="PANTHER" id="PTHR46960">
    <property type="entry name" value="E3 UBIQUITIN-PROTEIN LIGASE KEG"/>
    <property type="match status" value="1"/>
</dbReference>
<evidence type="ECO:0000256" key="11">
    <source>
        <dbReference type="PROSITE-ProRule" id="PRU00023"/>
    </source>
</evidence>
<evidence type="ECO:0000256" key="6">
    <source>
        <dbReference type="ARBA" id="ARBA00022737"/>
    </source>
</evidence>
<dbReference type="PANTHER" id="PTHR46960:SF1">
    <property type="entry name" value="E3 UBIQUITIN-PROTEIN LIGASE KEG"/>
    <property type="match status" value="1"/>
</dbReference>
<evidence type="ECO:0000256" key="4">
    <source>
        <dbReference type="ARBA" id="ARBA00022679"/>
    </source>
</evidence>
<dbReference type="GO" id="GO:0009738">
    <property type="term" value="P:abscisic acid-activated signaling pathway"/>
    <property type="evidence" value="ECO:0007669"/>
    <property type="project" value="InterPro"/>
</dbReference>
<dbReference type="Pfam" id="PF13445">
    <property type="entry name" value="zf-RING_UBOX"/>
    <property type="match status" value="1"/>
</dbReference>
<evidence type="ECO:0000256" key="3">
    <source>
        <dbReference type="ARBA" id="ARBA00012483"/>
    </source>
</evidence>
<feature type="region of interest" description="Disordered" evidence="13">
    <location>
        <begin position="448"/>
        <end position="476"/>
    </location>
</feature>
<evidence type="ECO:0000256" key="13">
    <source>
        <dbReference type="SAM" id="MobiDB-lite"/>
    </source>
</evidence>
<dbReference type="Gene3D" id="1.10.510.10">
    <property type="entry name" value="Transferase(Phosphotransferase) domain 1"/>
    <property type="match status" value="1"/>
</dbReference>
<dbReference type="GO" id="GO:0005769">
    <property type="term" value="C:early endosome"/>
    <property type="evidence" value="ECO:0007669"/>
    <property type="project" value="TreeGrafter"/>
</dbReference>
<feature type="compositionally biased region" description="Polar residues" evidence="13">
    <location>
        <begin position="466"/>
        <end position="476"/>
    </location>
</feature>
<keyword evidence="4" id="KW-0808">Transferase</keyword>
<keyword evidence="16" id="KW-1185">Reference proteome</keyword>
<dbReference type="GO" id="GO:0045324">
    <property type="term" value="P:late endosome to vacuole transport"/>
    <property type="evidence" value="ECO:0007669"/>
    <property type="project" value="TreeGrafter"/>
</dbReference>
<dbReference type="InterPro" id="IPR044584">
    <property type="entry name" value="KEG"/>
</dbReference>
<dbReference type="InterPro" id="IPR013083">
    <property type="entry name" value="Znf_RING/FYVE/PHD"/>
</dbReference>
<evidence type="ECO:0000313" key="16">
    <source>
        <dbReference type="Proteomes" id="UP001515500"/>
    </source>
</evidence>
<dbReference type="GO" id="GO:0016567">
    <property type="term" value="P:protein ubiquitination"/>
    <property type="evidence" value="ECO:0007669"/>
    <property type="project" value="InterPro"/>
</dbReference>
<dbReference type="RefSeq" id="XP_039129440.1">
    <property type="nucleotide sequence ID" value="XM_039273506.1"/>
</dbReference>
<dbReference type="PROSITE" id="PS50011">
    <property type="entry name" value="PROTEIN_KINASE_DOM"/>
    <property type="match status" value="1"/>
</dbReference>
<keyword evidence="9" id="KW-0862">Zinc</keyword>
<evidence type="ECO:0000313" key="17">
    <source>
        <dbReference type="RefSeq" id="XP_039129440.1"/>
    </source>
</evidence>
<evidence type="ECO:0000256" key="8">
    <source>
        <dbReference type="ARBA" id="ARBA00022786"/>
    </source>
</evidence>
<dbReference type="SMART" id="SM00184">
    <property type="entry name" value="RING"/>
    <property type="match status" value="1"/>
</dbReference>
<evidence type="ECO:0000256" key="7">
    <source>
        <dbReference type="ARBA" id="ARBA00022771"/>
    </source>
</evidence>
<dbReference type="FunFam" id="1.25.40.20:FF:000351">
    <property type="entry name" value="E3 ubiquitin-protein ligase KEG"/>
    <property type="match status" value="1"/>
</dbReference>
<dbReference type="PROSITE" id="PS50088">
    <property type="entry name" value="ANK_REPEAT"/>
    <property type="match status" value="4"/>
</dbReference>
<dbReference type="SMART" id="SM00248">
    <property type="entry name" value="ANK"/>
    <property type="match status" value="9"/>
</dbReference>
<dbReference type="Proteomes" id="UP001515500">
    <property type="component" value="Chromosome 7"/>
</dbReference>
<dbReference type="InterPro" id="IPR027370">
    <property type="entry name" value="Znf-RING_euk"/>
</dbReference>
<dbReference type="GO" id="GO:0005802">
    <property type="term" value="C:trans-Golgi network"/>
    <property type="evidence" value="ECO:0007669"/>
    <property type="project" value="TreeGrafter"/>
</dbReference>
<dbReference type="Pfam" id="PF18346">
    <property type="entry name" value="SH3_15"/>
    <property type="match status" value="7"/>
</dbReference>
<feature type="repeat" description="ANK" evidence="11">
    <location>
        <begin position="591"/>
        <end position="623"/>
    </location>
</feature>
<dbReference type="EC" id="2.3.2.27" evidence="3"/>
<feature type="repeat" description="ANK" evidence="11">
    <location>
        <begin position="769"/>
        <end position="801"/>
    </location>
</feature>
<feature type="domain" description="RING-type" evidence="15">
    <location>
        <begin position="6"/>
        <end position="52"/>
    </location>
</feature>
<dbReference type="CDD" id="cd23140">
    <property type="entry name" value="RING-HC_KEG-like"/>
    <property type="match status" value="1"/>
</dbReference>
<dbReference type="InterPro" id="IPR017907">
    <property type="entry name" value="Znf_RING_CS"/>
</dbReference>
<reference evidence="17" key="1">
    <citation type="submission" date="2025-08" db="UniProtKB">
        <authorList>
            <consortium name="RefSeq"/>
        </authorList>
    </citation>
    <scope>IDENTIFICATION</scope>
</reference>
<dbReference type="InterPro" id="IPR002110">
    <property type="entry name" value="Ankyrin_rpt"/>
</dbReference>
<feature type="domain" description="Protein kinase" evidence="14">
    <location>
        <begin position="140"/>
        <end position="440"/>
    </location>
</feature>
<evidence type="ECO:0000256" key="9">
    <source>
        <dbReference type="ARBA" id="ARBA00022833"/>
    </source>
</evidence>
<keyword evidence="7 12" id="KW-0863">Zinc-finger</keyword>
<dbReference type="SUPFAM" id="SSF56112">
    <property type="entry name" value="Protein kinase-like (PK-like)"/>
    <property type="match status" value="1"/>
</dbReference>
<dbReference type="PRINTS" id="PR01415">
    <property type="entry name" value="ANKYRIN"/>
</dbReference>
<evidence type="ECO:0000256" key="10">
    <source>
        <dbReference type="ARBA" id="ARBA00023043"/>
    </source>
</evidence>
<feature type="repeat" description="ANK" evidence="11">
    <location>
        <begin position="524"/>
        <end position="557"/>
    </location>
</feature>
<dbReference type="InterPro" id="IPR001841">
    <property type="entry name" value="Znf_RING"/>
</dbReference>
<dbReference type="GO" id="GO:0061630">
    <property type="term" value="F:ubiquitin protein ligase activity"/>
    <property type="evidence" value="ECO:0007669"/>
    <property type="project" value="UniProtKB-EC"/>
</dbReference>
<dbReference type="PROSITE" id="PS50089">
    <property type="entry name" value="ZF_RING_2"/>
    <property type="match status" value="1"/>
</dbReference>
<keyword evidence="10 11" id="KW-0040">ANK repeat</keyword>
<dbReference type="SUPFAM" id="SSF57850">
    <property type="entry name" value="RING/U-box"/>
    <property type="match status" value="1"/>
</dbReference>
<dbReference type="Gene3D" id="1.25.40.20">
    <property type="entry name" value="Ankyrin repeat-containing domain"/>
    <property type="match status" value="1"/>
</dbReference>
<dbReference type="InterPro" id="IPR036770">
    <property type="entry name" value="Ankyrin_rpt-contain_sf"/>
</dbReference>
<evidence type="ECO:0000259" key="15">
    <source>
        <dbReference type="PROSITE" id="PS50089"/>
    </source>
</evidence>
<comment type="catalytic activity">
    <reaction evidence="1">
        <text>S-ubiquitinyl-[E2 ubiquitin-conjugating enzyme]-L-cysteine + [acceptor protein]-L-lysine = [E2 ubiquitin-conjugating enzyme]-L-cysteine + N(6)-ubiquitinyl-[acceptor protein]-L-lysine.</text>
        <dbReference type="EC" id="2.3.2.27"/>
    </reaction>
</comment>
<dbReference type="GO" id="GO:0008270">
    <property type="term" value="F:zinc ion binding"/>
    <property type="evidence" value="ECO:0007669"/>
    <property type="project" value="UniProtKB-KW"/>
</dbReference>
<evidence type="ECO:0000256" key="1">
    <source>
        <dbReference type="ARBA" id="ARBA00000900"/>
    </source>
</evidence>
<comment type="pathway">
    <text evidence="2">Protein modification; protein ubiquitination.</text>
</comment>
<gene>
    <name evidence="17" type="primary">LOC120265567</name>
</gene>